<gene>
    <name evidence="2" type="ORF">H9838_01325</name>
</gene>
<protein>
    <submittedName>
        <fullName evidence="2">Stage II sporulation protein R</fullName>
    </submittedName>
</protein>
<dbReference type="EMBL" id="DXDU01000017">
    <property type="protein sequence ID" value="HIY25798.1"/>
    <property type="molecule type" value="Genomic_DNA"/>
</dbReference>
<dbReference type="InterPro" id="IPR014202">
    <property type="entry name" value="Spore_II_R"/>
</dbReference>
<name>A0A9D1YBC2_9FIRM</name>
<proteinExistence type="predicted"/>
<feature type="signal peptide" evidence="1">
    <location>
        <begin position="1"/>
        <end position="31"/>
    </location>
</feature>
<dbReference type="AlphaFoldDB" id="A0A9D1YBC2"/>
<evidence type="ECO:0000313" key="3">
    <source>
        <dbReference type="Proteomes" id="UP000823915"/>
    </source>
</evidence>
<reference evidence="2" key="2">
    <citation type="submission" date="2021-04" db="EMBL/GenBank/DDBJ databases">
        <authorList>
            <person name="Gilroy R."/>
        </authorList>
    </citation>
    <scope>NUCLEOTIDE SEQUENCE</scope>
    <source>
        <strain evidence="2">1282</strain>
    </source>
</reference>
<sequence>MTREERGRCLRRALACGFALAVLCRVFPGAAATAQVPEEVLRLRVVAHSDSREEQELKLKVRDGVLEEAAKWCQGAESLEEANAALCTHLQSIGKAAQAVLAREGSGHGCRVQVTDAYFPTKEYQGFTLPAGVYRTLQVTLGDGGGRNWWCVVFPALCLPGAQEDHAVLDLLPQGERQVVENTGDYQVSLKVVELYQELREWLRGLG</sequence>
<reference evidence="2" key="1">
    <citation type="journal article" date="2021" name="PeerJ">
        <title>Extensive microbial diversity within the chicken gut microbiome revealed by metagenomics and culture.</title>
        <authorList>
            <person name="Gilroy R."/>
            <person name="Ravi A."/>
            <person name="Getino M."/>
            <person name="Pursley I."/>
            <person name="Horton D.L."/>
            <person name="Alikhan N.F."/>
            <person name="Baker D."/>
            <person name="Gharbi K."/>
            <person name="Hall N."/>
            <person name="Watson M."/>
            <person name="Adriaenssens E.M."/>
            <person name="Foster-Nyarko E."/>
            <person name="Jarju S."/>
            <person name="Secka A."/>
            <person name="Antonio M."/>
            <person name="Oren A."/>
            <person name="Chaudhuri R.R."/>
            <person name="La Ragione R."/>
            <person name="Hildebrand F."/>
            <person name="Pallen M.J."/>
        </authorList>
    </citation>
    <scope>NUCLEOTIDE SEQUENCE</scope>
    <source>
        <strain evidence="2">1282</strain>
    </source>
</reference>
<organism evidence="2 3">
    <name type="scientific">Candidatus Acutalibacter pullistercoris</name>
    <dbReference type="NCBI Taxonomy" id="2838418"/>
    <lineage>
        <taxon>Bacteria</taxon>
        <taxon>Bacillati</taxon>
        <taxon>Bacillota</taxon>
        <taxon>Clostridia</taxon>
        <taxon>Eubacteriales</taxon>
        <taxon>Acutalibacteraceae</taxon>
        <taxon>Acutalibacter</taxon>
    </lineage>
</organism>
<evidence type="ECO:0000313" key="2">
    <source>
        <dbReference type="EMBL" id="HIY25798.1"/>
    </source>
</evidence>
<feature type="chain" id="PRO_5039569247" evidence="1">
    <location>
        <begin position="32"/>
        <end position="207"/>
    </location>
</feature>
<keyword evidence="1" id="KW-0732">Signal</keyword>
<comment type="caution">
    <text evidence="2">The sequence shown here is derived from an EMBL/GenBank/DDBJ whole genome shotgun (WGS) entry which is preliminary data.</text>
</comment>
<dbReference type="Pfam" id="PF09551">
    <property type="entry name" value="Spore_II_R"/>
    <property type="match status" value="1"/>
</dbReference>
<dbReference type="Proteomes" id="UP000823915">
    <property type="component" value="Unassembled WGS sequence"/>
</dbReference>
<accession>A0A9D1YBC2</accession>
<evidence type="ECO:0000256" key="1">
    <source>
        <dbReference type="SAM" id="SignalP"/>
    </source>
</evidence>